<dbReference type="Gene3D" id="3.40.50.1580">
    <property type="entry name" value="Nucleoside phosphorylase domain"/>
    <property type="match status" value="1"/>
</dbReference>
<feature type="region of interest" description="Disordered" evidence="1">
    <location>
        <begin position="511"/>
        <end position="532"/>
    </location>
</feature>
<dbReference type="InterPro" id="IPR011990">
    <property type="entry name" value="TPR-like_helical_dom_sf"/>
</dbReference>
<feature type="region of interest" description="Disordered" evidence="1">
    <location>
        <begin position="1"/>
        <end position="33"/>
    </location>
</feature>
<dbReference type="Pfam" id="PF13374">
    <property type="entry name" value="TPR_10"/>
    <property type="match status" value="1"/>
</dbReference>
<dbReference type="SUPFAM" id="SSF53167">
    <property type="entry name" value="Purine and uridine phosphorylases"/>
    <property type="match status" value="1"/>
</dbReference>
<organism evidence="3 4">
    <name type="scientific">Dactylellina haptotyla (strain CBS 200.50)</name>
    <name type="common">Nematode-trapping fungus</name>
    <name type="synonym">Monacrosporium haptotylum</name>
    <dbReference type="NCBI Taxonomy" id="1284197"/>
    <lineage>
        <taxon>Eukaryota</taxon>
        <taxon>Fungi</taxon>
        <taxon>Dikarya</taxon>
        <taxon>Ascomycota</taxon>
        <taxon>Pezizomycotina</taxon>
        <taxon>Orbiliomycetes</taxon>
        <taxon>Orbiliales</taxon>
        <taxon>Orbiliaceae</taxon>
        <taxon>Dactylellina</taxon>
    </lineage>
</organism>
<feature type="compositionally biased region" description="Polar residues" evidence="1">
    <location>
        <begin position="253"/>
        <end position="279"/>
    </location>
</feature>
<dbReference type="STRING" id="1284197.S8AD14"/>
<name>S8AD14_DACHA</name>
<gene>
    <name evidence="3" type="ORF">H072_7246</name>
</gene>
<evidence type="ECO:0000313" key="3">
    <source>
        <dbReference type="EMBL" id="EPS39001.1"/>
    </source>
</evidence>
<dbReference type="HOGENOM" id="CLU_251110_0_0_1"/>
<evidence type="ECO:0000313" key="4">
    <source>
        <dbReference type="Proteomes" id="UP000015100"/>
    </source>
</evidence>
<proteinExistence type="predicted"/>
<dbReference type="Proteomes" id="UP000015100">
    <property type="component" value="Unassembled WGS sequence"/>
</dbReference>
<dbReference type="Gene3D" id="1.25.40.10">
    <property type="entry name" value="Tetratricopeptide repeat domain"/>
    <property type="match status" value="1"/>
</dbReference>
<dbReference type="Pfam" id="PF13191">
    <property type="entry name" value="AAA_16"/>
    <property type="match status" value="1"/>
</dbReference>
<dbReference type="PANTHER" id="PTHR46082:SF11">
    <property type="entry name" value="AAA+ ATPASE DOMAIN-CONTAINING PROTEIN-RELATED"/>
    <property type="match status" value="1"/>
</dbReference>
<dbReference type="GO" id="GO:0003824">
    <property type="term" value="F:catalytic activity"/>
    <property type="evidence" value="ECO:0007669"/>
    <property type="project" value="InterPro"/>
</dbReference>
<dbReference type="eggNOG" id="KOG1840">
    <property type="taxonomic scope" value="Eukaryota"/>
</dbReference>
<dbReference type="InterPro" id="IPR035994">
    <property type="entry name" value="Nucleoside_phosphorylase_sf"/>
</dbReference>
<dbReference type="EMBL" id="AQGS01000512">
    <property type="protein sequence ID" value="EPS39001.1"/>
    <property type="molecule type" value="Genomic_DNA"/>
</dbReference>
<evidence type="ECO:0000256" key="1">
    <source>
        <dbReference type="SAM" id="MobiDB-lite"/>
    </source>
</evidence>
<dbReference type="InterPro" id="IPR027417">
    <property type="entry name" value="P-loop_NTPase"/>
</dbReference>
<keyword evidence="4" id="KW-1185">Reference proteome</keyword>
<feature type="compositionally biased region" description="Basic and acidic residues" evidence="1">
    <location>
        <begin position="1"/>
        <end position="10"/>
    </location>
</feature>
<reference evidence="3 4" key="1">
    <citation type="journal article" date="2013" name="PLoS Genet.">
        <title>Genomic mechanisms accounting for the adaptation to parasitism in nematode-trapping fungi.</title>
        <authorList>
            <person name="Meerupati T."/>
            <person name="Andersson K.M."/>
            <person name="Friman E."/>
            <person name="Kumar D."/>
            <person name="Tunlid A."/>
            <person name="Ahren D."/>
        </authorList>
    </citation>
    <scope>NUCLEOTIDE SEQUENCE [LARGE SCALE GENOMIC DNA]</scope>
    <source>
        <strain evidence="3 4">CBS 200.50</strain>
    </source>
</reference>
<comment type="caution">
    <text evidence="3">The sequence shown here is derived from an EMBL/GenBank/DDBJ whole genome shotgun (WGS) entry which is preliminary data.</text>
</comment>
<sequence>MASLEIKMDIADYDGETQAQNDTEKQSEDPDDPIYRIARDCSEMFKKCLETRSEVPRHFPSSEIARFIQEYQSRFDAWVSFLRVFDGGQACLDRRLQKHPALQDMFIRLLDILRRNIFLVGECNYQDLEPTAAEAQGSSNTIHAPDHIMKDALPSNLNIAFSSIEEAITRLNKLGIAIRLSSRSTVVARARNFASQNPDLIRLSEFNDRAYFALQSLYPNASESLRQQLADAMTDRYARLQYEFYRTRTRANLDSSANAPSLDPSSGELSITPEKSLTESAVKENYDPTSQIVERQRITVNRRDFPQSSIDTSRLHANLEGAVATETAPKPKPPKTLTVNTNRQREPPCPEFKDDEDYTHCDWCFQIIDRSLLHMKRGGYTGWSDEGRRHYRNDLQPYVCIAEGCSKSRPTYSSSRDWFEHMTSTHSKYWSQNIQDQSPWACPFEHESNSAYVFSRQDELYNHFHLQHETEKALNMNDEIESLARQYRIESLRQASSCPLCWFAIEGEPSQDDESDEVISSADTSQGKKKHLELHRKSIKRVKLLSGTIEANKVATSWAMGSHIAEHLHYLMIVSLQLMSAIEGASYGEGDTQSDSGFPNSHMSALGRDELKNRLDDLPSDVQGSIDWSHVDENLPVGGQGEARGAKADGVGRAMATKLERTDYSVGFICAMQIELVAICAILDETHPQLEVRDEDINVYEFGRIGGHNVVIARLPGYGITSAAAIAAHMQLTFTGLRFGLMVGIGGGAPSERNDIRLGDVVVSQRTGIPAGIVQYDFGKAMENGEFVRPGVLNAPPSILLSAVASIKTKDPMELGEKISNIAQKIEDKDAIFQHPGQNTDRLFQFQADYNHDFSAENGTCKSCDSSSGSQVIKHGVMRDRISAQTRALCLEIEGASLMNDFPCLVIRGICDYSDSHKNKRWQPYAALVAAVYAKELLLLVPTTSKDGAEANERGVSEDINVIIPFRMPFPRNQTFFGRAEELKQIYKYFSDPRTTDENRCYALRGTGGTGKTQIALEYSYRYHREYTSTFWVSAASEDTTRASFVHIMQRIVDEQRRAWPESADYEALGSKFGIPGLVDSRGIVSADLGTTDKIRSAVLHWLQLPENNKWLLIFDNADDLETFDLQYYLPSHGGAILITSRKPMGYYIAEQAVIEGLDQESAVKMISSLVPSLDTSRGTRYDIITLVKVLNFLPLAIRHAGCYMHQTKVSPADYMSAHEEDFLSIQTIPSTGWDYGDDIAATTCNISFSRVEKTDEEAAELLLICSYLNPAEISEALWGDEQFDRAKVNDMVLLLASYSLVEITQFGTFSVHPVVQSWARECLDQSRRLLVIQHAVMLIGKASKLSNMWRRSGKWESQEEDRRIVSHLEYLHRYSKASLSELLQQERKADFQSLLEEHICSIAGIFRNRGRYDEAMQWYELAPRGREKALGRDHPDTLTVAKNLLTLIRETQD</sequence>
<dbReference type="Gene3D" id="3.40.50.300">
    <property type="entry name" value="P-loop containing nucleotide triphosphate hydrolases"/>
    <property type="match status" value="1"/>
</dbReference>
<reference evidence="4" key="2">
    <citation type="submission" date="2013-04" db="EMBL/GenBank/DDBJ databases">
        <title>Genomic mechanisms accounting for the adaptation to parasitism in nematode-trapping fungi.</title>
        <authorList>
            <person name="Ahren D.G."/>
        </authorList>
    </citation>
    <scope>NUCLEOTIDE SEQUENCE [LARGE SCALE GENOMIC DNA]</scope>
    <source>
        <strain evidence="4">CBS 200.50</strain>
    </source>
</reference>
<dbReference type="OrthoDB" id="1658288at2759"/>
<protein>
    <recommendedName>
        <fullName evidence="2">Orc1-like AAA ATPase domain-containing protein</fullName>
    </recommendedName>
</protein>
<dbReference type="GO" id="GO:0009116">
    <property type="term" value="P:nucleoside metabolic process"/>
    <property type="evidence" value="ECO:0007669"/>
    <property type="project" value="InterPro"/>
</dbReference>
<feature type="region of interest" description="Disordered" evidence="1">
    <location>
        <begin position="253"/>
        <end position="287"/>
    </location>
</feature>
<dbReference type="PANTHER" id="PTHR46082">
    <property type="entry name" value="ATP/GTP-BINDING PROTEIN-RELATED"/>
    <property type="match status" value="1"/>
</dbReference>
<feature type="compositionally biased region" description="Basic and acidic residues" evidence="1">
    <location>
        <begin position="22"/>
        <end position="33"/>
    </location>
</feature>
<dbReference type="InterPro" id="IPR053137">
    <property type="entry name" value="NLR-like"/>
</dbReference>
<feature type="domain" description="Orc1-like AAA ATPase" evidence="2">
    <location>
        <begin position="975"/>
        <end position="1123"/>
    </location>
</feature>
<feature type="region of interest" description="Disordered" evidence="1">
    <location>
        <begin position="324"/>
        <end position="347"/>
    </location>
</feature>
<accession>S8AD14</accession>
<dbReference type="SUPFAM" id="SSF52540">
    <property type="entry name" value="P-loop containing nucleoside triphosphate hydrolases"/>
    <property type="match status" value="1"/>
</dbReference>
<evidence type="ECO:0000259" key="2">
    <source>
        <dbReference type="Pfam" id="PF13191"/>
    </source>
</evidence>
<dbReference type="InterPro" id="IPR041664">
    <property type="entry name" value="AAA_16"/>
</dbReference>